<protein>
    <submittedName>
        <fullName evidence="2">Uncharacterized protein</fullName>
    </submittedName>
</protein>
<feature type="compositionally biased region" description="Basic and acidic residues" evidence="1">
    <location>
        <begin position="8"/>
        <end position="21"/>
    </location>
</feature>
<dbReference type="AlphaFoldDB" id="A0A4C1Z9Z0"/>
<reference evidence="2 3" key="1">
    <citation type="journal article" date="2019" name="Commun. Biol.">
        <title>The bagworm genome reveals a unique fibroin gene that provides high tensile strength.</title>
        <authorList>
            <person name="Kono N."/>
            <person name="Nakamura H."/>
            <person name="Ohtoshi R."/>
            <person name="Tomita M."/>
            <person name="Numata K."/>
            <person name="Arakawa K."/>
        </authorList>
    </citation>
    <scope>NUCLEOTIDE SEQUENCE [LARGE SCALE GENOMIC DNA]</scope>
</reference>
<evidence type="ECO:0000256" key="1">
    <source>
        <dbReference type="SAM" id="MobiDB-lite"/>
    </source>
</evidence>
<comment type="caution">
    <text evidence="2">The sequence shown here is derived from an EMBL/GenBank/DDBJ whole genome shotgun (WGS) entry which is preliminary data.</text>
</comment>
<dbReference type="Proteomes" id="UP000299102">
    <property type="component" value="Unassembled WGS sequence"/>
</dbReference>
<organism evidence="2 3">
    <name type="scientific">Eumeta variegata</name>
    <name type="common">Bagworm moth</name>
    <name type="synonym">Eumeta japonica</name>
    <dbReference type="NCBI Taxonomy" id="151549"/>
    <lineage>
        <taxon>Eukaryota</taxon>
        <taxon>Metazoa</taxon>
        <taxon>Ecdysozoa</taxon>
        <taxon>Arthropoda</taxon>
        <taxon>Hexapoda</taxon>
        <taxon>Insecta</taxon>
        <taxon>Pterygota</taxon>
        <taxon>Neoptera</taxon>
        <taxon>Endopterygota</taxon>
        <taxon>Lepidoptera</taxon>
        <taxon>Glossata</taxon>
        <taxon>Ditrysia</taxon>
        <taxon>Tineoidea</taxon>
        <taxon>Psychidae</taxon>
        <taxon>Oiketicinae</taxon>
        <taxon>Eumeta</taxon>
    </lineage>
</organism>
<evidence type="ECO:0000313" key="3">
    <source>
        <dbReference type="Proteomes" id="UP000299102"/>
    </source>
</evidence>
<gene>
    <name evidence="2" type="ORF">EVAR_67723_1</name>
</gene>
<evidence type="ECO:0000313" key="2">
    <source>
        <dbReference type="EMBL" id="GBP85611.1"/>
    </source>
</evidence>
<accession>A0A4C1Z9Z0</accession>
<keyword evidence="3" id="KW-1185">Reference proteome</keyword>
<proteinExistence type="predicted"/>
<name>A0A4C1Z9Z0_EUMVA</name>
<feature type="region of interest" description="Disordered" evidence="1">
    <location>
        <begin position="1"/>
        <end position="21"/>
    </location>
</feature>
<dbReference type="EMBL" id="BGZK01001748">
    <property type="protein sequence ID" value="GBP85611.1"/>
    <property type="molecule type" value="Genomic_DNA"/>
</dbReference>
<sequence>MSNFKTHGHTDSYASKKRDRRETISWSIAGASTSPLPRGLRTSKCGIARDALRTVHFVWRSVKLRHEAKRLPRHFRTIASPQPNDCRLILAAADQPALSERRLPTSYTTRLTSVR</sequence>